<protein>
    <submittedName>
        <fullName evidence="5">Allophanate hydrolase subunit 1</fullName>
    </submittedName>
</protein>
<evidence type="ECO:0000313" key="6">
    <source>
        <dbReference type="Proteomes" id="UP000044616"/>
    </source>
</evidence>
<keyword evidence="3" id="KW-0067">ATP-binding</keyword>
<dbReference type="AlphaFoldDB" id="A0A077ULF2"/>
<organism evidence="5 6">
    <name type="scientific">Staphylococcus schweitzeri</name>
    <dbReference type="NCBI Taxonomy" id="1654388"/>
    <lineage>
        <taxon>Bacteria</taxon>
        <taxon>Bacillati</taxon>
        <taxon>Bacillota</taxon>
        <taxon>Bacilli</taxon>
        <taxon>Bacillales</taxon>
        <taxon>Staphylococcaceae</taxon>
        <taxon>Staphylococcus</taxon>
    </lineage>
</organism>
<dbReference type="SUPFAM" id="SSF50891">
    <property type="entry name" value="Cyclophilin-like"/>
    <property type="match status" value="1"/>
</dbReference>
<gene>
    <name evidence="5" type="primary">kipI_1</name>
    <name evidence="5" type="ORF">ERS140147_00965</name>
</gene>
<dbReference type="SMART" id="SM00796">
    <property type="entry name" value="AHS1"/>
    <property type="match status" value="1"/>
</dbReference>
<dbReference type="InterPro" id="IPR029000">
    <property type="entry name" value="Cyclophilin-like_dom_sf"/>
</dbReference>
<evidence type="ECO:0000313" key="5">
    <source>
        <dbReference type="EMBL" id="CDR27848.1"/>
    </source>
</evidence>
<name>A0A077ULF2_9STAP</name>
<dbReference type="PANTHER" id="PTHR34698:SF2">
    <property type="entry name" value="5-OXOPROLINASE SUBUNIT B"/>
    <property type="match status" value="1"/>
</dbReference>
<dbReference type="SUPFAM" id="SSF160467">
    <property type="entry name" value="PH0987 N-terminal domain-like"/>
    <property type="match status" value="1"/>
</dbReference>
<dbReference type="InterPro" id="IPR010016">
    <property type="entry name" value="PxpB"/>
</dbReference>
<evidence type="ECO:0000256" key="1">
    <source>
        <dbReference type="ARBA" id="ARBA00022741"/>
    </source>
</evidence>
<dbReference type="PANTHER" id="PTHR34698">
    <property type="entry name" value="5-OXOPROLINASE SUBUNIT B"/>
    <property type="match status" value="1"/>
</dbReference>
<feature type="domain" description="Carboxyltransferase" evidence="4">
    <location>
        <begin position="1"/>
        <end position="204"/>
    </location>
</feature>
<dbReference type="GO" id="GO:0005524">
    <property type="term" value="F:ATP binding"/>
    <property type="evidence" value="ECO:0007669"/>
    <property type="project" value="UniProtKB-KW"/>
</dbReference>
<keyword evidence="2 5" id="KW-0378">Hydrolase</keyword>
<evidence type="ECO:0000256" key="3">
    <source>
        <dbReference type="ARBA" id="ARBA00022840"/>
    </source>
</evidence>
<dbReference type="Gene3D" id="3.30.1360.40">
    <property type="match status" value="1"/>
</dbReference>
<accession>A0A077ULF2</accession>
<evidence type="ECO:0000256" key="2">
    <source>
        <dbReference type="ARBA" id="ARBA00022801"/>
    </source>
</evidence>
<proteinExistence type="predicted"/>
<dbReference type="NCBIfam" id="TIGR00370">
    <property type="entry name" value="5-oxoprolinase subunit PxpB"/>
    <property type="match status" value="1"/>
</dbReference>
<dbReference type="Pfam" id="PF02682">
    <property type="entry name" value="CT_C_D"/>
    <property type="match status" value="1"/>
</dbReference>
<dbReference type="GO" id="GO:0016787">
    <property type="term" value="F:hydrolase activity"/>
    <property type="evidence" value="ECO:0007669"/>
    <property type="project" value="UniProtKB-KW"/>
</dbReference>
<dbReference type="Gene3D" id="2.40.100.10">
    <property type="entry name" value="Cyclophilin-like"/>
    <property type="match status" value="1"/>
</dbReference>
<reference evidence="5 6" key="1">
    <citation type="submission" date="2014-05" db="EMBL/GenBank/DDBJ databases">
        <authorList>
            <person name="Aslett A.Martin."/>
            <person name="De Silva Nishadi"/>
        </authorList>
    </citation>
    <scope>NUCLEOTIDE SEQUENCE [LARGE SCALE GENOMIC DNA]</scope>
</reference>
<dbReference type="RefSeq" id="WP_047530053.1">
    <property type="nucleotide sequence ID" value="NZ_CCEH01000006.1"/>
</dbReference>
<keyword evidence="1" id="KW-0547">Nucleotide-binding</keyword>
<dbReference type="Proteomes" id="UP000044616">
    <property type="component" value="Unassembled WGS sequence"/>
</dbReference>
<sequence length="244" mass="28345">MDIRFINEQTIMIYFKNEITEVTYHIVMSMMDWISEKNISEIQDIVPSYRAILIYFDNHVITASKLIENLELTKFDDKNIIDVNQRKRIIKIPVRYGGEFGPDIEEVAEYNQISTKQVIEKHTNRPYLIYMLGFMPGFPYLGGLDESLHTPRRNEPRLKIKAGSVGIANNQTGLYPLDSPGGWQIIGRTPVIVFSSKRNPMTLYKAGDWIQFYEIDENEYKQIEKDISEGKFNSADLVVTENDY</sequence>
<dbReference type="InterPro" id="IPR003833">
    <property type="entry name" value="CT_C_D"/>
</dbReference>
<dbReference type="EMBL" id="CCEH01000006">
    <property type="protein sequence ID" value="CDR27848.1"/>
    <property type="molecule type" value="Genomic_DNA"/>
</dbReference>
<evidence type="ECO:0000259" key="4">
    <source>
        <dbReference type="SMART" id="SM00796"/>
    </source>
</evidence>